<keyword evidence="8" id="KW-0408">Iron</keyword>
<reference evidence="12" key="1">
    <citation type="submission" date="2025-08" db="UniProtKB">
        <authorList>
            <consortium name="RefSeq"/>
        </authorList>
    </citation>
    <scope>IDENTIFICATION</scope>
</reference>
<proteinExistence type="inferred from homology"/>
<keyword evidence="4" id="KW-0479">Metal-binding</keyword>
<dbReference type="RefSeq" id="XP_014665936.1">
    <property type="nucleotide sequence ID" value="XM_014810450.1"/>
</dbReference>
<evidence type="ECO:0000256" key="3">
    <source>
        <dbReference type="ARBA" id="ARBA00008654"/>
    </source>
</evidence>
<dbReference type="PANTHER" id="PTHR10696:SF33">
    <property type="entry name" value="GAMMA-BUTYROBETAINE DIOXYGENASE"/>
    <property type="match status" value="1"/>
</dbReference>
<comment type="similarity">
    <text evidence="3">Belongs to the gamma-BBH/TMLD family.</text>
</comment>
<dbReference type="InterPro" id="IPR003819">
    <property type="entry name" value="TauD/TfdA-like"/>
</dbReference>
<comment type="pathway">
    <text evidence="2">Amine and polyamine biosynthesis; carnitine biosynthesis.</text>
</comment>
<dbReference type="InterPro" id="IPR042098">
    <property type="entry name" value="TauD-like_sf"/>
</dbReference>
<gene>
    <name evidence="12" type="primary">LOC106807935</name>
</gene>
<dbReference type="InterPro" id="IPR050411">
    <property type="entry name" value="AlphaKG_dependent_hydroxylases"/>
</dbReference>
<dbReference type="Proteomes" id="UP000695022">
    <property type="component" value="Unplaced"/>
</dbReference>
<feature type="domain" description="Gamma-butyrobetaine hydroxylase-like N-terminal" evidence="10">
    <location>
        <begin position="32"/>
        <end position="72"/>
    </location>
</feature>
<evidence type="ECO:0000259" key="10">
    <source>
        <dbReference type="Pfam" id="PF06155"/>
    </source>
</evidence>
<sequence length="420" mass="47661">MLRSCGFVAASAARAFSRHVNAASSVPQRVSLAESDHLLSVDWKDGHSSAYPLVWLLDNCPSRINSGNGQRVGRLTRRELRLRAASVSLEKGRLVVRWENGELSVFPVDWLRRHCFSPTSRHAFVSDHADDAKLWDADRIRRELFTCAFADVIADDAVLFRLLFNLDNVGICLIKEAPKTEGQLARLCARVGFVRETHYGTYFTVKSKENPNNNAYTSSALDLHVDLPQITRTPDFQFLHCITQAGEGGENCFVDGFRVAQVLRDKYPDDYYLLTTTKLQYTDRGCEPDTGLLFHNTTMRCPIELASNGDVKRVYINNHTRSSFIDADPKKILRVYEAWTRFYDLSYEARHLFRIKLTSGDVICFKNSRVLHGREAFTGRSAIERHLQGCYMDEDVVRSKLLSIRDAVSNKQQVDNQAAA</sequence>
<protein>
    <submittedName>
        <fullName evidence="12">Gamma-butyrobetaine dioxygenase-like</fullName>
    </submittedName>
</protein>
<evidence type="ECO:0000256" key="5">
    <source>
        <dbReference type="ARBA" id="ARBA00022873"/>
    </source>
</evidence>
<dbReference type="InterPro" id="IPR010376">
    <property type="entry name" value="GBBH-like_N"/>
</dbReference>
<comment type="cofactor">
    <cofactor evidence="1">
        <name>Fe(2+)</name>
        <dbReference type="ChEBI" id="CHEBI:29033"/>
    </cofactor>
</comment>
<dbReference type="InterPro" id="IPR038492">
    <property type="entry name" value="GBBH-like_N_sf"/>
</dbReference>
<dbReference type="PANTHER" id="PTHR10696">
    <property type="entry name" value="GAMMA-BUTYROBETAINE HYDROXYLASE-RELATED"/>
    <property type="match status" value="1"/>
</dbReference>
<name>A0ABM1E165_PRICU</name>
<keyword evidence="6" id="KW-0223">Dioxygenase</keyword>
<evidence type="ECO:0000256" key="6">
    <source>
        <dbReference type="ARBA" id="ARBA00022964"/>
    </source>
</evidence>
<accession>A0ABM1E165</accession>
<dbReference type="GeneID" id="106807935"/>
<dbReference type="CDD" id="cd00250">
    <property type="entry name" value="CAS_like"/>
    <property type="match status" value="1"/>
</dbReference>
<evidence type="ECO:0000259" key="9">
    <source>
        <dbReference type="Pfam" id="PF02668"/>
    </source>
</evidence>
<keyword evidence="11" id="KW-1185">Reference proteome</keyword>
<evidence type="ECO:0000256" key="4">
    <source>
        <dbReference type="ARBA" id="ARBA00022723"/>
    </source>
</evidence>
<dbReference type="Gene3D" id="3.30.2020.30">
    <property type="match status" value="1"/>
</dbReference>
<evidence type="ECO:0000313" key="11">
    <source>
        <dbReference type="Proteomes" id="UP000695022"/>
    </source>
</evidence>
<evidence type="ECO:0000313" key="12">
    <source>
        <dbReference type="RefSeq" id="XP_014665936.1"/>
    </source>
</evidence>
<evidence type="ECO:0000256" key="2">
    <source>
        <dbReference type="ARBA" id="ARBA00005022"/>
    </source>
</evidence>
<dbReference type="Pfam" id="PF06155">
    <property type="entry name" value="GBBH-like_N"/>
    <property type="match status" value="1"/>
</dbReference>
<evidence type="ECO:0000256" key="7">
    <source>
        <dbReference type="ARBA" id="ARBA00023002"/>
    </source>
</evidence>
<evidence type="ECO:0000256" key="1">
    <source>
        <dbReference type="ARBA" id="ARBA00001954"/>
    </source>
</evidence>
<dbReference type="Gene3D" id="3.60.130.10">
    <property type="entry name" value="Clavaminate synthase-like"/>
    <property type="match status" value="1"/>
</dbReference>
<organism evidence="11 12">
    <name type="scientific">Priapulus caudatus</name>
    <name type="common">Priapulid worm</name>
    <dbReference type="NCBI Taxonomy" id="37621"/>
    <lineage>
        <taxon>Eukaryota</taxon>
        <taxon>Metazoa</taxon>
        <taxon>Ecdysozoa</taxon>
        <taxon>Scalidophora</taxon>
        <taxon>Priapulida</taxon>
        <taxon>Priapulimorpha</taxon>
        <taxon>Priapulimorphida</taxon>
        <taxon>Priapulidae</taxon>
        <taxon>Priapulus</taxon>
    </lineage>
</organism>
<evidence type="ECO:0000256" key="8">
    <source>
        <dbReference type="ARBA" id="ARBA00023004"/>
    </source>
</evidence>
<dbReference type="SUPFAM" id="SSF51197">
    <property type="entry name" value="Clavaminate synthase-like"/>
    <property type="match status" value="1"/>
</dbReference>
<feature type="domain" description="TauD/TfdA-like" evidence="9">
    <location>
        <begin position="149"/>
        <end position="391"/>
    </location>
</feature>
<dbReference type="Pfam" id="PF02668">
    <property type="entry name" value="TauD"/>
    <property type="match status" value="1"/>
</dbReference>
<keyword evidence="5" id="KW-0124">Carnitine biosynthesis</keyword>
<keyword evidence="7" id="KW-0560">Oxidoreductase</keyword>